<evidence type="ECO:0000256" key="1">
    <source>
        <dbReference type="SAM" id="MobiDB-lite"/>
    </source>
</evidence>
<gene>
    <name evidence="3" type="ORF">SCUCBS95973_009261</name>
</gene>
<evidence type="ECO:0000313" key="3">
    <source>
        <dbReference type="EMBL" id="CAK7235413.1"/>
    </source>
</evidence>
<dbReference type="EMBL" id="CAWUHB010000098">
    <property type="protein sequence ID" value="CAK7235413.1"/>
    <property type="molecule type" value="Genomic_DNA"/>
</dbReference>
<dbReference type="Proteomes" id="UP001642405">
    <property type="component" value="Unassembled WGS sequence"/>
</dbReference>
<feature type="chain" id="PRO_5046610279" evidence="2">
    <location>
        <begin position="20"/>
        <end position="111"/>
    </location>
</feature>
<feature type="compositionally biased region" description="Basic residues" evidence="1">
    <location>
        <begin position="79"/>
        <end position="89"/>
    </location>
</feature>
<feature type="compositionally biased region" description="Gly residues" evidence="1">
    <location>
        <begin position="90"/>
        <end position="105"/>
    </location>
</feature>
<proteinExistence type="predicted"/>
<keyword evidence="2" id="KW-0732">Signal</keyword>
<feature type="signal peptide" evidence="2">
    <location>
        <begin position="1"/>
        <end position="19"/>
    </location>
</feature>
<keyword evidence="4" id="KW-1185">Reference proteome</keyword>
<feature type="region of interest" description="Disordered" evidence="1">
    <location>
        <begin position="69"/>
        <end position="111"/>
    </location>
</feature>
<feature type="region of interest" description="Disordered" evidence="1">
    <location>
        <begin position="16"/>
        <end position="48"/>
    </location>
</feature>
<evidence type="ECO:0000256" key="2">
    <source>
        <dbReference type="SAM" id="SignalP"/>
    </source>
</evidence>
<protein>
    <submittedName>
        <fullName evidence="3">Uncharacterized protein</fullName>
    </submittedName>
</protein>
<accession>A0ABP0CUC7</accession>
<organism evidence="3 4">
    <name type="scientific">Sporothrix curviconia</name>
    <dbReference type="NCBI Taxonomy" id="1260050"/>
    <lineage>
        <taxon>Eukaryota</taxon>
        <taxon>Fungi</taxon>
        <taxon>Dikarya</taxon>
        <taxon>Ascomycota</taxon>
        <taxon>Pezizomycotina</taxon>
        <taxon>Sordariomycetes</taxon>
        <taxon>Sordariomycetidae</taxon>
        <taxon>Ophiostomatales</taxon>
        <taxon>Ophiostomataceae</taxon>
        <taxon>Sporothrix</taxon>
    </lineage>
</organism>
<feature type="compositionally biased region" description="Low complexity" evidence="1">
    <location>
        <begin position="34"/>
        <end position="44"/>
    </location>
</feature>
<evidence type="ECO:0000313" key="4">
    <source>
        <dbReference type="Proteomes" id="UP001642405"/>
    </source>
</evidence>
<name>A0ABP0CUC7_9PEZI</name>
<sequence length="111" mass="11068">MKLVQVLFAVFAVQDVTNANQPGRGNNGGKQHSAGAPTAAPAPADVTTHDVNYDNTIVVTATDSFKLSARQFGGGRGNGGKHHRHKGKGKGFGGGPPQGAGGPGAGSPPTN</sequence>
<comment type="caution">
    <text evidence="3">The sequence shown here is derived from an EMBL/GenBank/DDBJ whole genome shotgun (WGS) entry which is preliminary data.</text>
</comment>
<reference evidence="3 4" key="1">
    <citation type="submission" date="2024-01" db="EMBL/GenBank/DDBJ databases">
        <authorList>
            <person name="Allen C."/>
            <person name="Tagirdzhanova G."/>
        </authorList>
    </citation>
    <scope>NUCLEOTIDE SEQUENCE [LARGE SCALE GENOMIC DNA]</scope>
</reference>